<dbReference type="CDD" id="cd03316">
    <property type="entry name" value="MR_like"/>
    <property type="match status" value="1"/>
</dbReference>
<dbReference type="InterPro" id="IPR013341">
    <property type="entry name" value="Mandelate_racemase_N_dom"/>
</dbReference>
<dbReference type="InterPro" id="IPR029017">
    <property type="entry name" value="Enolase-like_N"/>
</dbReference>
<evidence type="ECO:0000256" key="2">
    <source>
        <dbReference type="ARBA" id="ARBA00022723"/>
    </source>
</evidence>
<dbReference type="SUPFAM" id="SSF54826">
    <property type="entry name" value="Enolase N-terminal domain-like"/>
    <property type="match status" value="1"/>
</dbReference>
<dbReference type="InterPro" id="IPR029065">
    <property type="entry name" value="Enolase_C-like"/>
</dbReference>
<keyword evidence="3" id="KW-0460">Magnesium</keyword>
<comment type="cofactor">
    <cofactor evidence="1">
        <name>Mg(2+)</name>
        <dbReference type="ChEBI" id="CHEBI:18420"/>
    </cofactor>
</comment>
<accession>A0ABV2GGL0</accession>
<dbReference type="SMART" id="SM00922">
    <property type="entry name" value="MR_MLE"/>
    <property type="match status" value="1"/>
</dbReference>
<dbReference type="InterPro" id="IPR036849">
    <property type="entry name" value="Enolase-like_C_sf"/>
</dbReference>
<dbReference type="EMBL" id="JBEPMC010000001">
    <property type="protein sequence ID" value="MET3577162.1"/>
    <property type="molecule type" value="Genomic_DNA"/>
</dbReference>
<proteinExistence type="predicted"/>
<feature type="domain" description="Mandelate racemase/muconate lactonizing enzyme C-terminal" evidence="4">
    <location>
        <begin position="153"/>
        <end position="262"/>
    </location>
</feature>
<sequence>MKITRIEPILLKGDQKYTSSTSGAEATDNGDWQLLVRVETDEGFEGWSDAETLAPAAVAIIAGQGMGTLGFRTLSDILVGENPLDVERLWDKLYVGSAYYGRRGIAMQCISAIDLCLWSIRAQVAGMSIAQLLGGRRHDRVMAYASTLFRSTPEGMAEAARGYIDKGFKAVKFGWGVFGEDKGRDRELVAAAREALGPDRHLLVDPGWYPAGWSKPGPSRSRREALELCEWLADFQVGWIEDFIHPERTREYAEIRPLSPTPVAAGEQLSTIWEFERFIGDGCVDVIQPDLTRCGGLTVARRVAEMAVSANIDLVPHSWLTHLLTGYSLQLIASLPRAPFLEFNVSQSKLTGGVAISPFKLDTNGMVAVPDGVGTGVEVDRDFVAAHRIETGSVL</sequence>
<dbReference type="Pfam" id="PF02746">
    <property type="entry name" value="MR_MLE_N"/>
    <property type="match status" value="1"/>
</dbReference>
<organism evidence="5 6">
    <name type="scientific">Mesorhizobium robiniae</name>
    <dbReference type="NCBI Taxonomy" id="559315"/>
    <lineage>
        <taxon>Bacteria</taxon>
        <taxon>Pseudomonadati</taxon>
        <taxon>Pseudomonadota</taxon>
        <taxon>Alphaproteobacteria</taxon>
        <taxon>Hyphomicrobiales</taxon>
        <taxon>Phyllobacteriaceae</taxon>
        <taxon>Mesorhizobium</taxon>
    </lineage>
</organism>
<evidence type="ECO:0000313" key="5">
    <source>
        <dbReference type="EMBL" id="MET3577162.1"/>
    </source>
</evidence>
<evidence type="ECO:0000313" key="6">
    <source>
        <dbReference type="Proteomes" id="UP001549204"/>
    </source>
</evidence>
<protein>
    <submittedName>
        <fullName evidence="5">L-alanine-DL-glutamate epimerase-like enolase superfamily enzyme</fullName>
    </submittedName>
</protein>
<dbReference type="Proteomes" id="UP001549204">
    <property type="component" value="Unassembled WGS sequence"/>
</dbReference>
<dbReference type="Gene3D" id="3.20.20.120">
    <property type="entry name" value="Enolase-like C-terminal domain"/>
    <property type="match status" value="1"/>
</dbReference>
<dbReference type="SFLD" id="SFLDS00001">
    <property type="entry name" value="Enolase"/>
    <property type="match status" value="1"/>
</dbReference>
<dbReference type="SUPFAM" id="SSF51604">
    <property type="entry name" value="Enolase C-terminal domain-like"/>
    <property type="match status" value="1"/>
</dbReference>
<dbReference type="PANTHER" id="PTHR13794:SF58">
    <property type="entry name" value="MITOCHONDRIAL ENOLASE SUPERFAMILY MEMBER 1"/>
    <property type="match status" value="1"/>
</dbReference>
<gene>
    <name evidence="5" type="ORF">ABID19_000177</name>
</gene>
<reference evidence="5 6" key="1">
    <citation type="submission" date="2024-06" db="EMBL/GenBank/DDBJ databases">
        <title>Genomic Encyclopedia of Type Strains, Phase IV (KMG-IV): sequencing the most valuable type-strain genomes for metagenomic binning, comparative biology and taxonomic classification.</title>
        <authorList>
            <person name="Goeker M."/>
        </authorList>
    </citation>
    <scope>NUCLEOTIDE SEQUENCE [LARGE SCALE GENOMIC DNA]</scope>
    <source>
        <strain evidence="5 6">DSM 100022</strain>
    </source>
</reference>
<evidence type="ECO:0000259" key="4">
    <source>
        <dbReference type="SMART" id="SM00922"/>
    </source>
</evidence>
<evidence type="ECO:0000256" key="3">
    <source>
        <dbReference type="ARBA" id="ARBA00022842"/>
    </source>
</evidence>
<keyword evidence="6" id="KW-1185">Reference proteome</keyword>
<dbReference type="PANTHER" id="PTHR13794">
    <property type="entry name" value="ENOLASE SUPERFAMILY, MANDELATE RACEMASE"/>
    <property type="match status" value="1"/>
</dbReference>
<dbReference type="SFLD" id="SFLDG00179">
    <property type="entry name" value="mandelate_racemase"/>
    <property type="match status" value="1"/>
</dbReference>
<evidence type="ECO:0000256" key="1">
    <source>
        <dbReference type="ARBA" id="ARBA00001946"/>
    </source>
</evidence>
<keyword evidence="2" id="KW-0479">Metal-binding</keyword>
<dbReference type="Gene3D" id="3.30.390.10">
    <property type="entry name" value="Enolase-like, N-terminal domain"/>
    <property type="match status" value="1"/>
</dbReference>
<dbReference type="Pfam" id="PF13378">
    <property type="entry name" value="MR_MLE_C"/>
    <property type="match status" value="1"/>
</dbReference>
<dbReference type="InterPro" id="IPR013342">
    <property type="entry name" value="Mandelate_racemase_C"/>
</dbReference>
<dbReference type="RefSeq" id="WP_354487247.1">
    <property type="nucleotide sequence ID" value="NZ_JBEPMC010000001.1"/>
</dbReference>
<comment type="caution">
    <text evidence="5">The sequence shown here is derived from an EMBL/GenBank/DDBJ whole genome shotgun (WGS) entry which is preliminary data.</text>
</comment>
<dbReference type="InterPro" id="IPR046945">
    <property type="entry name" value="RHMD-like"/>
</dbReference>
<name>A0ABV2GGL0_9HYPH</name>